<accession>A0A0M3IPG9</accession>
<name>A0A0M3IPG9_ASCLU</name>
<evidence type="ECO:0000313" key="4">
    <source>
        <dbReference type="WBParaSite" id="ALUE_0002064701-mRNA-1"/>
    </source>
</evidence>
<organism evidence="3 4">
    <name type="scientific">Ascaris lumbricoides</name>
    <name type="common">Giant roundworm</name>
    <dbReference type="NCBI Taxonomy" id="6252"/>
    <lineage>
        <taxon>Eukaryota</taxon>
        <taxon>Metazoa</taxon>
        <taxon>Ecdysozoa</taxon>
        <taxon>Nematoda</taxon>
        <taxon>Chromadorea</taxon>
        <taxon>Rhabditida</taxon>
        <taxon>Spirurina</taxon>
        <taxon>Ascaridomorpha</taxon>
        <taxon>Ascaridoidea</taxon>
        <taxon>Ascarididae</taxon>
        <taxon>Ascaris</taxon>
    </lineage>
</organism>
<keyword evidence="2" id="KW-0472">Membrane</keyword>
<keyword evidence="2" id="KW-1133">Transmembrane helix</keyword>
<evidence type="ECO:0000313" key="3">
    <source>
        <dbReference type="Proteomes" id="UP000036681"/>
    </source>
</evidence>
<evidence type="ECO:0000256" key="1">
    <source>
        <dbReference type="SAM" id="MobiDB-lite"/>
    </source>
</evidence>
<feature type="transmembrane region" description="Helical" evidence="2">
    <location>
        <begin position="30"/>
        <end position="51"/>
    </location>
</feature>
<feature type="transmembrane region" description="Helical" evidence="2">
    <location>
        <begin position="58"/>
        <end position="84"/>
    </location>
</feature>
<dbReference type="AlphaFoldDB" id="A0A0M3IPG9"/>
<feature type="region of interest" description="Disordered" evidence="1">
    <location>
        <begin position="185"/>
        <end position="228"/>
    </location>
</feature>
<feature type="compositionally biased region" description="Polar residues" evidence="1">
    <location>
        <begin position="185"/>
        <end position="204"/>
    </location>
</feature>
<evidence type="ECO:0000256" key="2">
    <source>
        <dbReference type="SAM" id="Phobius"/>
    </source>
</evidence>
<keyword evidence="2" id="KW-0812">Transmembrane</keyword>
<dbReference type="WBParaSite" id="ALUE_0002064701-mRNA-1">
    <property type="protein sequence ID" value="ALUE_0002064701-mRNA-1"/>
    <property type="gene ID" value="ALUE_0002064701"/>
</dbReference>
<proteinExistence type="predicted"/>
<dbReference type="Proteomes" id="UP000036681">
    <property type="component" value="Unplaced"/>
</dbReference>
<keyword evidence="3" id="KW-1185">Reference proteome</keyword>
<reference evidence="4" key="1">
    <citation type="submission" date="2017-02" db="UniProtKB">
        <authorList>
            <consortium name="WormBaseParasite"/>
        </authorList>
    </citation>
    <scope>IDENTIFICATION</scope>
</reference>
<protein>
    <submittedName>
        <fullName evidence="4">MARVEL domain-containing protein</fullName>
    </submittedName>
</protein>
<sequence length="228" mass="24636">MAAYLCVSALLGGILSTCIAIILTTIITADGYYMAIAPLIISIICAVLFFVGWSISNILLMIPILVYNIGLEISLIAGAVWSIYSVVDPPMTTLFCDDDDDCGLNSKYFVSEVFHVLSIAQNLFQTLVGGTLRTVTYSTTTTCDAIPVVPPSYTTSTGVTQPHFFVYPLANGSISTNSPMYMNAPITLNDSSSSTHQRSPSEQRIATAPPLNENEKHREDIAPPPYQP</sequence>